<reference evidence="1 2" key="2">
    <citation type="journal article" date="2022" name="Mol. Ecol. Resour.">
        <title>The genomes of chicory, endive, great burdock and yacon provide insights into Asteraceae paleo-polyploidization history and plant inulin production.</title>
        <authorList>
            <person name="Fan W."/>
            <person name="Wang S."/>
            <person name="Wang H."/>
            <person name="Wang A."/>
            <person name="Jiang F."/>
            <person name="Liu H."/>
            <person name="Zhao H."/>
            <person name="Xu D."/>
            <person name="Zhang Y."/>
        </authorList>
    </citation>
    <scope>NUCLEOTIDE SEQUENCE [LARGE SCALE GENOMIC DNA]</scope>
    <source>
        <strain evidence="2">cv. Yunnan</strain>
        <tissue evidence="1">Leaves</tissue>
    </source>
</reference>
<name>A0ACB9I2D6_9ASTR</name>
<accession>A0ACB9I2D6</accession>
<protein>
    <submittedName>
        <fullName evidence="1">Uncharacterized protein</fullName>
    </submittedName>
</protein>
<reference evidence="2" key="1">
    <citation type="journal article" date="2022" name="Mol. Ecol. Resour.">
        <title>The genomes of chicory, endive, great burdock and yacon provide insights into Asteraceae palaeo-polyploidization history and plant inulin production.</title>
        <authorList>
            <person name="Fan W."/>
            <person name="Wang S."/>
            <person name="Wang H."/>
            <person name="Wang A."/>
            <person name="Jiang F."/>
            <person name="Liu H."/>
            <person name="Zhao H."/>
            <person name="Xu D."/>
            <person name="Zhang Y."/>
        </authorList>
    </citation>
    <scope>NUCLEOTIDE SEQUENCE [LARGE SCALE GENOMIC DNA]</scope>
    <source>
        <strain evidence="2">cv. Yunnan</strain>
    </source>
</reference>
<gene>
    <name evidence="1" type="ORF">L1987_30050</name>
</gene>
<proteinExistence type="predicted"/>
<dbReference type="EMBL" id="CM042027">
    <property type="protein sequence ID" value="KAI3801932.1"/>
    <property type="molecule type" value="Genomic_DNA"/>
</dbReference>
<evidence type="ECO:0000313" key="2">
    <source>
        <dbReference type="Proteomes" id="UP001056120"/>
    </source>
</evidence>
<evidence type="ECO:0000313" key="1">
    <source>
        <dbReference type="EMBL" id="KAI3801932.1"/>
    </source>
</evidence>
<comment type="caution">
    <text evidence="1">The sequence shown here is derived from an EMBL/GenBank/DDBJ whole genome shotgun (WGS) entry which is preliminary data.</text>
</comment>
<sequence length="80" mass="9334">MGGIREQYDDDTNYDSDDNVSTPEDQGLKSGEIFNVCDKSNLKGQLYVMEEMFKVHDNEKKRLGKFLLETRRIFPESIVR</sequence>
<organism evidence="1 2">
    <name type="scientific">Smallanthus sonchifolius</name>
    <dbReference type="NCBI Taxonomy" id="185202"/>
    <lineage>
        <taxon>Eukaryota</taxon>
        <taxon>Viridiplantae</taxon>
        <taxon>Streptophyta</taxon>
        <taxon>Embryophyta</taxon>
        <taxon>Tracheophyta</taxon>
        <taxon>Spermatophyta</taxon>
        <taxon>Magnoliopsida</taxon>
        <taxon>eudicotyledons</taxon>
        <taxon>Gunneridae</taxon>
        <taxon>Pentapetalae</taxon>
        <taxon>asterids</taxon>
        <taxon>campanulids</taxon>
        <taxon>Asterales</taxon>
        <taxon>Asteraceae</taxon>
        <taxon>Asteroideae</taxon>
        <taxon>Heliantheae alliance</taxon>
        <taxon>Millerieae</taxon>
        <taxon>Smallanthus</taxon>
    </lineage>
</organism>
<keyword evidence="2" id="KW-1185">Reference proteome</keyword>
<dbReference type="Proteomes" id="UP001056120">
    <property type="component" value="Linkage Group LG10"/>
</dbReference>